<reference evidence="2" key="1">
    <citation type="journal article" date="2019" name="Int. J. Syst. Evol. Microbiol.">
        <title>The Global Catalogue of Microorganisms (GCM) 10K type strain sequencing project: providing services to taxonomists for standard genome sequencing and annotation.</title>
        <authorList>
            <consortium name="The Broad Institute Genomics Platform"/>
            <consortium name="The Broad Institute Genome Sequencing Center for Infectious Disease"/>
            <person name="Wu L."/>
            <person name="Ma J."/>
        </authorList>
    </citation>
    <scope>NUCLEOTIDE SEQUENCE [LARGE SCALE GENOMIC DNA]</scope>
    <source>
        <strain evidence="2">JCM 17664</strain>
    </source>
</reference>
<evidence type="ECO:0000313" key="1">
    <source>
        <dbReference type="EMBL" id="GAA4313066.1"/>
    </source>
</evidence>
<dbReference type="Proteomes" id="UP001501207">
    <property type="component" value="Unassembled WGS sequence"/>
</dbReference>
<comment type="caution">
    <text evidence="1">The sequence shown here is derived from an EMBL/GenBank/DDBJ whole genome shotgun (WGS) entry which is preliminary data.</text>
</comment>
<evidence type="ECO:0000313" key="2">
    <source>
        <dbReference type="Proteomes" id="UP001501207"/>
    </source>
</evidence>
<keyword evidence="2" id="KW-1185">Reference proteome</keyword>
<gene>
    <name evidence="1" type="ORF">GCM10023143_23090</name>
</gene>
<accession>A0ABP8FY47</accession>
<organism evidence="1 2">
    <name type="scientific">Compostibacter hankyongensis</name>
    <dbReference type="NCBI Taxonomy" id="1007089"/>
    <lineage>
        <taxon>Bacteria</taxon>
        <taxon>Pseudomonadati</taxon>
        <taxon>Bacteroidota</taxon>
        <taxon>Chitinophagia</taxon>
        <taxon>Chitinophagales</taxon>
        <taxon>Chitinophagaceae</taxon>
        <taxon>Compostibacter</taxon>
    </lineage>
</organism>
<proteinExistence type="predicted"/>
<protein>
    <submittedName>
        <fullName evidence="1">Uncharacterized protein</fullName>
    </submittedName>
</protein>
<sequence>MLSMSPVSHSHYTATRSWFSTQPAGTDALIITGKTVYRRGNTFLLVPQRFVLSLHPVGKENGSSTLLNPKG</sequence>
<name>A0ABP8FY47_9BACT</name>
<dbReference type="EMBL" id="BAABFN010000005">
    <property type="protein sequence ID" value="GAA4313066.1"/>
    <property type="molecule type" value="Genomic_DNA"/>
</dbReference>